<gene>
    <name evidence="3" type="ORF">H1R20_g3413</name>
</gene>
<name>A0A9W8MIW3_9AGAR</name>
<keyword evidence="4" id="KW-1185">Reference proteome</keyword>
<protein>
    <recommendedName>
        <fullName evidence="2">CcmS related domain-containing protein</fullName>
    </recommendedName>
</protein>
<dbReference type="InterPro" id="IPR058258">
    <property type="entry name" value="CcmS-like"/>
</dbReference>
<feature type="domain" description="CcmS related" evidence="2">
    <location>
        <begin position="718"/>
        <end position="811"/>
    </location>
</feature>
<feature type="compositionally biased region" description="Low complexity" evidence="1">
    <location>
        <begin position="268"/>
        <end position="283"/>
    </location>
</feature>
<dbReference type="EMBL" id="JANBPK010000738">
    <property type="protein sequence ID" value="KAJ2933635.1"/>
    <property type="molecule type" value="Genomic_DNA"/>
</dbReference>
<feature type="compositionally biased region" description="Polar residues" evidence="1">
    <location>
        <begin position="855"/>
        <end position="867"/>
    </location>
</feature>
<dbReference type="AlphaFoldDB" id="A0A9W8MIW3"/>
<evidence type="ECO:0000313" key="3">
    <source>
        <dbReference type="EMBL" id="KAJ2933635.1"/>
    </source>
</evidence>
<feature type="non-terminal residue" evidence="3">
    <location>
        <position position="1"/>
    </location>
</feature>
<comment type="caution">
    <text evidence="3">The sequence shown here is derived from an EMBL/GenBank/DDBJ whole genome shotgun (WGS) entry which is preliminary data.</text>
</comment>
<accession>A0A9W8MIW3</accession>
<reference evidence="3" key="1">
    <citation type="submission" date="2022-06" db="EMBL/GenBank/DDBJ databases">
        <title>Genome Sequence of Candolleomyces eurysporus.</title>
        <authorList>
            <person name="Buettner E."/>
        </authorList>
    </citation>
    <scope>NUCLEOTIDE SEQUENCE</scope>
    <source>
        <strain evidence="3">VTCC 930004</strain>
    </source>
</reference>
<feature type="compositionally biased region" description="Gly residues" evidence="1">
    <location>
        <begin position="370"/>
        <end position="406"/>
    </location>
</feature>
<feature type="compositionally biased region" description="Low complexity" evidence="1">
    <location>
        <begin position="157"/>
        <end position="167"/>
    </location>
</feature>
<feature type="region of interest" description="Disordered" evidence="1">
    <location>
        <begin position="845"/>
        <end position="869"/>
    </location>
</feature>
<feature type="compositionally biased region" description="Polar residues" evidence="1">
    <location>
        <begin position="82"/>
        <end position="97"/>
    </location>
</feature>
<feature type="compositionally biased region" description="Basic residues" evidence="1">
    <location>
        <begin position="284"/>
        <end position="295"/>
    </location>
</feature>
<feature type="compositionally biased region" description="Acidic residues" evidence="1">
    <location>
        <begin position="316"/>
        <end position="332"/>
    </location>
</feature>
<feature type="region of interest" description="Disordered" evidence="1">
    <location>
        <begin position="1"/>
        <end position="470"/>
    </location>
</feature>
<dbReference type="OrthoDB" id="3171339at2759"/>
<organism evidence="3 4">
    <name type="scientific">Candolleomyces eurysporus</name>
    <dbReference type="NCBI Taxonomy" id="2828524"/>
    <lineage>
        <taxon>Eukaryota</taxon>
        <taxon>Fungi</taxon>
        <taxon>Dikarya</taxon>
        <taxon>Basidiomycota</taxon>
        <taxon>Agaricomycotina</taxon>
        <taxon>Agaricomycetes</taxon>
        <taxon>Agaricomycetidae</taxon>
        <taxon>Agaricales</taxon>
        <taxon>Agaricineae</taxon>
        <taxon>Psathyrellaceae</taxon>
        <taxon>Candolleomyces</taxon>
    </lineage>
</organism>
<feature type="region of interest" description="Disordered" evidence="1">
    <location>
        <begin position="883"/>
        <end position="917"/>
    </location>
</feature>
<feature type="compositionally biased region" description="Pro residues" evidence="1">
    <location>
        <begin position="100"/>
        <end position="111"/>
    </location>
</feature>
<feature type="compositionally biased region" description="Basic residues" evidence="1">
    <location>
        <begin position="1"/>
        <end position="11"/>
    </location>
</feature>
<evidence type="ECO:0000259" key="2">
    <source>
        <dbReference type="Pfam" id="PF26617"/>
    </source>
</evidence>
<sequence length="927" mass="98828">MAKGTKQKGKVKQADEPKATRGSARRARGAEQEGEEEETLAGGASSAALPVVTPPTPPPAMQGDDIHGRSLGAWGARGGSWEASTNTNSWLVQSQLINQPPLPRSPAPNPPNNADYGNMAEPRHSPSIVGGTFTQVRNSFGYESEEQHGHGWRRPTADQTATTNTAAPSALHSPALRNTSMPAPTSFADAEAAHAEIRKKKATSASEAAKRMESGNPSAKRDSAQAHRPISTGKGTGPPSTVLPEETRAPPLYKYTTQPAWMQWGAGQRRNAQLQPQAQPQKQPKQRPPPKHKKANASWQHWGKMAPARPATPSDESSEEDWEDDEEEWEEDQWGRGGHAAPQHGGGGWGIGNGGGGKGGHAHPAAQGGRPTGGRGDPAGGGGWEGTGGGGGWGGTGGGGGWGNDTGGWDNPSTVRFQDGWDHPGSSQQHLERGRGVGRGAGGTEWPPASKVTFAPSVEDAGGSRNVLSSKQRTQIFNSLLNADLQQKANQPTQAQSQSHGAWGTGDGWDPQPMPQGKKKSKYKQDEAGPWGAWGSPEDDWGGHPPGKKSSKHKDDWGMQQDDSWGGQPTGKKPSKHKDDWGMQQDDGWGGSGAAGGLGMGDNAWGGTGGAWGAQDDDNDNGWGGTNNADQSWGGWIEESSGKRGAGGTWGDDGWDDEMKGDDQRVRFTSGGQANSTMSNTMAMAAHGSRSLTATAMHNIPSKNILLDTVNVKFLDSGVAYGLGALGLHKFVQSGERGALFTNAAFRLPDQPTQPVFDWVAFDMLQNTMDKTLQESVAFYDPGQIVLVFVYLPSHTGNSVAIWRRKIPVPGNIRMKLKKELSVVKKGLRPEKDYVIILDEIPKQKTSPKSKRTSKAPTQDRTPSIANPNGKLLTKQLQAQLQSQQPAIGAQKANSSKAKISKAKTPQAQAKPVKTKKRRWWHIFSNL</sequence>
<feature type="compositionally biased region" description="Low complexity" evidence="1">
    <location>
        <begin position="40"/>
        <end position="51"/>
    </location>
</feature>
<dbReference type="Pfam" id="PF26617">
    <property type="entry name" value="CcmS-like"/>
    <property type="match status" value="1"/>
</dbReference>
<feature type="compositionally biased region" description="Basic and acidic residues" evidence="1">
    <location>
        <begin position="208"/>
        <end position="225"/>
    </location>
</feature>
<feature type="region of interest" description="Disordered" evidence="1">
    <location>
        <begin position="483"/>
        <end position="663"/>
    </location>
</feature>
<dbReference type="Proteomes" id="UP001140091">
    <property type="component" value="Unassembled WGS sequence"/>
</dbReference>
<feature type="compositionally biased region" description="Polar residues" evidence="1">
    <location>
        <begin position="483"/>
        <end position="500"/>
    </location>
</feature>
<feature type="compositionally biased region" description="Gly residues" evidence="1">
    <location>
        <begin position="588"/>
        <end position="612"/>
    </location>
</feature>
<evidence type="ECO:0000256" key="1">
    <source>
        <dbReference type="SAM" id="MobiDB-lite"/>
    </source>
</evidence>
<evidence type="ECO:0000313" key="4">
    <source>
        <dbReference type="Proteomes" id="UP001140091"/>
    </source>
</evidence>
<feature type="compositionally biased region" description="Gly residues" evidence="1">
    <location>
        <begin position="344"/>
        <end position="359"/>
    </location>
</feature>
<proteinExistence type="predicted"/>